<feature type="signal peptide" evidence="1">
    <location>
        <begin position="1"/>
        <end position="21"/>
    </location>
</feature>
<evidence type="ECO:0000313" key="2">
    <source>
        <dbReference type="EMBL" id="SMF44873.1"/>
    </source>
</evidence>
<proteinExistence type="predicted"/>
<dbReference type="RefSeq" id="WP_132321255.1">
    <property type="nucleotide sequence ID" value="NZ_FWZT01000013.1"/>
</dbReference>
<keyword evidence="1" id="KW-0732">Signal</keyword>
<name>A0A1Y6CA62_9BACT</name>
<dbReference type="Proteomes" id="UP000192907">
    <property type="component" value="Unassembled WGS sequence"/>
</dbReference>
<sequence length="333" mass="37236">MKLLISIIALLPAICFGTNQVEVNVGQFKDKNQSVQMQQLGATYESNNFWGSGTALTVQYNFSGKQVDYLIQNELLADAIGVDQAITEESHSIYLAQGLGIGRQAGVVYGQRQSPLGDLSWVGVNTRLWFFSETLRTQWDYRQTRGEQPVIEFPDVDGRRIRTPEEFEGDSLGLSLTFLADPRTILKGYVSRSDSNNRPPAIAYNGEIRRFISYTSSAVHLSATRYENTGKIGVDSSFGEVTANTAKLEWHQRLGGAWILMGGYRFHNEIETPRADLSRQQLASDTYYSTLRWRFGEGNPLGNLSEAYLIASHYQDNISNRANSFGLGSKLVF</sequence>
<evidence type="ECO:0008006" key="4">
    <source>
        <dbReference type="Google" id="ProtNLM"/>
    </source>
</evidence>
<feature type="chain" id="PRO_5013051521" description="Porin" evidence="1">
    <location>
        <begin position="22"/>
        <end position="333"/>
    </location>
</feature>
<organism evidence="2 3">
    <name type="scientific">Pseudobacteriovorax antillogorgiicola</name>
    <dbReference type="NCBI Taxonomy" id="1513793"/>
    <lineage>
        <taxon>Bacteria</taxon>
        <taxon>Pseudomonadati</taxon>
        <taxon>Bdellovibrionota</taxon>
        <taxon>Oligoflexia</taxon>
        <taxon>Oligoflexales</taxon>
        <taxon>Pseudobacteriovoracaceae</taxon>
        <taxon>Pseudobacteriovorax</taxon>
    </lineage>
</organism>
<evidence type="ECO:0000313" key="3">
    <source>
        <dbReference type="Proteomes" id="UP000192907"/>
    </source>
</evidence>
<reference evidence="3" key="1">
    <citation type="submission" date="2017-04" db="EMBL/GenBank/DDBJ databases">
        <authorList>
            <person name="Varghese N."/>
            <person name="Submissions S."/>
        </authorList>
    </citation>
    <scope>NUCLEOTIDE SEQUENCE [LARGE SCALE GENOMIC DNA]</scope>
    <source>
        <strain evidence="3">RKEM611</strain>
    </source>
</reference>
<dbReference type="EMBL" id="FWZT01000013">
    <property type="protein sequence ID" value="SMF44873.1"/>
    <property type="molecule type" value="Genomic_DNA"/>
</dbReference>
<evidence type="ECO:0000256" key="1">
    <source>
        <dbReference type="SAM" id="SignalP"/>
    </source>
</evidence>
<accession>A0A1Y6CA62</accession>
<protein>
    <recommendedName>
        <fullName evidence="4">Porin</fullName>
    </recommendedName>
</protein>
<dbReference type="STRING" id="1513793.SAMN06296036_113159"/>
<keyword evidence="3" id="KW-1185">Reference proteome</keyword>
<dbReference type="AlphaFoldDB" id="A0A1Y6CA62"/>
<gene>
    <name evidence="2" type="ORF">SAMN06296036_113159</name>
</gene>